<dbReference type="PRINTS" id="PR00337">
    <property type="entry name" value="LEUILEVALBP"/>
</dbReference>
<name>A0A8J3DPT1_9HYPH</name>
<evidence type="ECO:0000256" key="2">
    <source>
        <dbReference type="ARBA" id="ARBA00022448"/>
    </source>
</evidence>
<evidence type="ECO:0000259" key="5">
    <source>
        <dbReference type="Pfam" id="PF13458"/>
    </source>
</evidence>
<dbReference type="PANTHER" id="PTHR30483">
    <property type="entry name" value="LEUCINE-SPECIFIC-BINDING PROTEIN"/>
    <property type="match status" value="1"/>
</dbReference>
<reference evidence="6" key="2">
    <citation type="submission" date="2020-09" db="EMBL/GenBank/DDBJ databases">
        <authorList>
            <person name="Sun Q."/>
            <person name="Kim S."/>
        </authorList>
    </citation>
    <scope>NUCLEOTIDE SEQUENCE</scope>
    <source>
        <strain evidence="6">KCTC 42097</strain>
    </source>
</reference>
<evidence type="ECO:0000256" key="4">
    <source>
        <dbReference type="ARBA" id="ARBA00022970"/>
    </source>
</evidence>
<evidence type="ECO:0000256" key="1">
    <source>
        <dbReference type="ARBA" id="ARBA00010062"/>
    </source>
</evidence>
<dbReference type="PROSITE" id="PS51318">
    <property type="entry name" value="TAT"/>
    <property type="match status" value="1"/>
</dbReference>
<dbReference type="SUPFAM" id="SSF53822">
    <property type="entry name" value="Periplasmic binding protein-like I"/>
    <property type="match status" value="1"/>
</dbReference>
<keyword evidence="3" id="KW-0732">Signal</keyword>
<gene>
    <name evidence="6" type="ORF">GCM10010136_29810</name>
</gene>
<dbReference type="InterPro" id="IPR006311">
    <property type="entry name" value="TAT_signal"/>
</dbReference>
<dbReference type="Pfam" id="PF13458">
    <property type="entry name" value="Peripla_BP_6"/>
    <property type="match status" value="1"/>
</dbReference>
<sequence length="426" mass="45550">MLNCNWEETMFTRRRMLTTALAATVALGALGTSPAILMAQDAEKTVKVGLIAPMSGPWARQGDLMLKGARLAIKDVNDAGGIKSLGGAKLELVEVDTGDTAEKAKNAAQRMVSQYPDLVAVTGAWLSSFTLSVSEVTERAELPMLTLSYSDQITSRGFKYIFQLPPTGVIQAQTAMPALMKVAETAGAKPMTTGIISDNTASSTSFAKPIREGALKELGIELKFDQTFTPPLADATALVQQARSHRPNFLIMLGTAVPDDKLLLEKVNEFNLGGGRMPIISSGAHMGAPELLKNVGAELLEGVMTVVGNWGAKGQEEIIQRFKEETGEPWMTQDSISAYGDIQLMAYALEQAKEADKRKVAEALRSVDLEGSDGPAAFYPGSGIKFDEAGHNTRANLIIVQWQAGEPVPIYPPESALAEPIWPSGG</sequence>
<dbReference type="AlphaFoldDB" id="A0A8J3DPT1"/>
<dbReference type="Gene3D" id="3.40.50.2300">
    <property type="match status" value="2"/>
</dbReference>
<keyword evidence="4" id="KW-0029">Amino-acid transport</keyword>
<organism evidence="6 7">
    <name type="scientific">Limoniibacter endophyticus</name>
    <dbReference type="NCBI Taxonomy" id="1565040"/>
    <lineage>
        <taxon>Bacteria</taxon>
        <taxon>Pseudomonadati</taxon>
        <taxon>Pseudomonadota</taxon>
        <taxon>Alphaproteobacteria</taxon>
        <taxon>Hyphomicrobiales</taxon>
        <taxon>Bartonellaceae</taxon>
        <taxon>Limoniibacter</taxon>
    </lineage>
</organism>
<dbReference type="InterPro" id="IPR051010">
    <property type="entry name" value="BCAA_transport"/>
</dbReference>
<keyword evidence="7" id="KW-1185">Reference proteome</keyword>
<protein>
    <submittedName>
        <fullName evidence="6">ABC transporter substrate-binding protein</fullName>
    </submittedName>
</protein>
<accession>A0A8J3DPT1</accession>
<evidence type="ECO:0000313" key="7">
    <source>
        <dbReference type="Proteomes" id="UP000641137"/>
    </source>
</evidence>
<comment type="caution">
    <text evidence="6">The sequence shown here is derived from an EMBL/GenBank/DDBJ whole genome shotgun (WGS) entry which is preliminary data.</text>
</comment>
<comment type="similarity">
    <text evidence="1">Belongs to the leucine-binding protein family.</text>
</comment>
<dbReference type="InterPro" id="IPR028081">
    <property type="entry name" value="Leu-bd"/>
</dbReference>
<dbReference type="EMBL" id="BMZO01000010">
    <property type="protein sequence ID" value="GHC78125.1"/>
    <property type="molecule type" value="Genomic_DNA"/>
</dbReference>
<dbReference type="Proteomes" id="UP000641137">
    <property type="component" value="Unassembled WGS sequence"/>
</dbReference>
<keyword evidence="2" id="KW-0813">Transport</keyword>
<reference evidence="6" key="1">
    <citation type="journal article" date="2014" name="Int. J. Syst. Evol. Microbiol.">
        <title>Complete genome sequence of Corynebacterium casei LMG S-19264T (=DSM 44701T), isolated from a smear-ripened cheese.</title>
        <authorList>
            <consortium name="US DOE Joint Genome Institute (JGI-PGF)"/>
            <person name="Walter F."/>
            <person name="Albersmeier A."/>
            <person name="Kalinowski J."/>
            <person name="Ruckert C."/>
        </authorList>
    </citation>
    <scope>NUCLEOTIDE SEQUENCE</scope>
    <source>
        <strain evidence="6">KCTC 42097</strain>
    </source>
</reference>
<evidence type="ECO:0000313" key="6">
    <source>
        <dbReference type="EMBL" id="GHC78125.1"/>
    </source>
</evidence>
<dbReference type="GO" id="GO:0006865">
    <property type="term" value="P:amino acid transport"/>
    <property type="evidence" value="ECO:0007669"/>
    <property type="project" value="UniProtKB-KW"/>
</dbReference>
<proteinExistence type="inferred from homology"/>
<evidence type="ECO:0000256" key="3">
    <source>
        <dbReference type="ARBA" id="ARBA00022729"/>
    </source>
</evidence>
<dbReference type="InterPro" id="IPR028082">
    <property type="entry name" value="Peripla_BP_I"/>
</dbReference>
<dbReference type="CDD" id="cd06340">
    <property type="entry name" value="PBP1_ABC_ligand_binding-like"/>
    <property type="match status" value="1"/>
</dbReference>
<dbReference type="InterPro" id="IPR000709">
    <property type="entry name" value="Leu_Ile_Val-bd"/>
</dbReference>
<feature type="domain" description="Leucine-binding protein" evidence="5">
    <location>
        <begin position="45"/>
        <end position="405"/>
    </location>
</feature>